<dbReference type="EMBL" id="AGNK02003256">
    <property type="status" value="NOT_ANNOTATED_CDS"/>
    <property type="molecule type" value="Genomic_DNA"/>
</dbReference>
<organism evidence="3 4">
    <name type="scientific">Setaria italica</name>
    <name type="common">Foxtail millet</name>
    <name type="synonym">Panicum italicum</name>
    <dbReference type="NCBI Taxonomy" id="4555"/>
    <lineage>
        <taxon>Eukaryota</taxon>
        <taxon>Viridiplantae</taxon>
        <taxon>Streptophyta</taxon>
        <taxon>Embryophyta</taxon>
        <taxon>Tracheophyta</taxon>
        <taxon>Spermatophyta</taxon>
        <taxon>Magnoliopsida</taxon>
        <taxon>Liliopsida</taxon>
        <taxon>Poales</taxon>
        <taxon>Poaceae</taxon>
        <taxon>PACMAD clade</taxon>
        <taxon>Panicoideae</taxon>
        <taxon>Panicodae</taxon>
        <taxon>Paniceae</taxon>
        <taxon>Cenchrinae</taxon>
        <taxon>Setaria</taxon>
    </lineage>
</organism>
<dbReference type="InterPro" id="IPR032872">
    <property type="entry name" value="WAK_assoc_C"/>
</dbReference>
<evidence type="ECO:0000313" key="4">
    <source>
        <dbReference type="Proteomes" id="UP000004995"/>
    </source>
</evidence>
<dbReference type="Gramene" id="KQL06504">
    <property type="protein sequence ID" value="KQL06504"/>
    <property type="gene ID" value="SETIT_005199mg"/>
</dbReference>
<protein>
    <recommendedName>
        <fullName evidence="2">Wall-associated receptor kinase C-terminal domain-containing protein</fullName>
    </recommendedName>
</protein>
<evidence type="ECO:0000256" key="1">
    <source>
        <dbReference type="ARBA" id="ARBA00023180"/>
    </source>
</evidence>
<dbReference type="InParanoid" id="A0A0Q3PME3"/>
<dbReference type="EnsemblPlants" id="KQL06504">
    <property type="protein sequence ID" value="KQL06504"/>
    <property type="gene ID" value="SETIT_005199mg"/>
</dbReference>
<feature type="domain" description="Wall-associated receptor kinase C-terminal" evidence="2">
    <location>
        <begin position="58"/>
        <end position="145"/>
    </location>
</feature>
<evidence type="ECO:0000259" key="2">
    <source>
        <dbReference type="Pfam" id="PF14380"/>
    </source>
</evidence>
<dbReference type="Pfam" id="PF14380">
    <property type="entry name" value="WAK_assoc"/>
    <property type="match status" value="1"/>
</dbReference>
<proteinExistence type="predicted"/>
<dbReference type="Proteomes" id="UP000004995">
    <property type="component" value="Unassembled WGS sequence"/>
</dbReference>
<accession>A0A0Q3PME3</accession>
<reference evidence="3" key="2">
    <citation type="submission" date="2018-08" db="UniProtKB">
        <authorList>
            <consortium name="EnsemblPlants"/>
        </authorList>
    </citation>
    <scope>IDENTIFICATION</scope>
    <source>
        <strain evidence="3">Yugu1</strain>
    </source>
</reference>
<dbReference type="AlphaFoldDB" id="A0A0Q3PME3"/>
<dbReference type="eggNOG" id="KOG1187">
    <property type="taxonomic scope" value="Eukaryota"/>
</dbReference>
<sequence>APWSVSHDVSFDEVWLRYSTSSKDNLTFFFGCDPAPAGLDMYRIDCNGLKSPFDDGASFVLTPDHGKAQEHNLAAYCKNLSVPVRSEVLKSSNKTSFTSGGYGDVLRQGFELAWLPTDECHPCEQSGGKCSYNQYRQFLGCLCSSNIKVGHPRRNSCDALCYGEKVGNPDCKNRGSSIAYTSNKPLNRQKNYSV</sequence>
<dbReference type="PANTHER" id="PTHR33138:SF54">
    <property type="entry name" value="OS01G0690900 PROTEIN"/>
    <property type="match status" value="1"/>
</dbReference>
<keyword evidence="1" id="KW-0325">Glycoprotein</keyword>
<reference evidence="4" key="1">
    <citation type="journal article" date="2012" name="Nat. Biotechnol.">
        <title>Reference genome sequence of the model plant Setaria.</title>
        <authorList>
            <person name="Bennetzen J.L."/>
            <person name="Schmutz J."/>
            <person name="Wang H."/>
            <person name="Percifield R."/>
            <person name="Hawkins J."/>
            <person name="Pontaroli A.C."/>
            <person name="Estep M."/>
            <person name="Feng L."/>
            <person name="Vaughn J.N."/>
            <person name="Grimwood J."/>
            <person name="Jenkins J."/>
            <person name="Barry K."/>
            <person name="Lindquist E."/>
            <person name="Hellsten U."/>
            <person name="Deshpande S."/>
            <person name="Wang X."/>
            <person name="Wu X."/>
            <person name="Mitros T."/>
            <person name="Triplett J."/>
            <person name="Yang X."/>
            <person name="Ye C.Y."/>
            <person name="Mauro-Herrera M."/>
            <person name="Wang L."/>
            <person name="Li P."/>
            <person name="Sharma M."/>
            <person name="Sharma R."/>
            <person name="Ronald P.C."/>
            <person name="Panaud O."/>
            <person name="Kellogg E.A."/>
            <person name="Brutnell T.P."/>
            <person name="Doust A.N."/>
            <person name="Tuskan G.A."/>
            <person name="Rokhsar D."/>
            <person name="Devos K.M."/>
        </authorList>
    </citation>
    <scope>NUCLEOTIDE SEQUENCE [LARGE SCALE GENOMIC DNA]</scope>
    <source>
        <strain evidence="4">cv. Yugu1</strain>
    </source>
</reference>
<evidence type="ECO:0000313" key="3">
    <source>
        <dbReference type="EnsemblPlants" id="KQL06504"/>
    </source>
</evidence>
<dbReference type="PANTHER" id="PTHR33138">
    <property type="entry name" value="OS01G0690200 PROTEIN"/>
    <property type="match status" value="1"/>
</dbReference>
<name>A0A0Q3PME3_SETIT</name>
<keyword evidence="4" id="KW-1185">Reference proteome</keyword>